<accession>A0A0A8ZY27</accession>
<reference evidence="2" key="2">
    <citation type="journal article" date="2015" name="Data Brief">
        <title>Shoot transcriptome of the giant reed, Arundo donax.</title>
        <authorList>
            <person name="Barrero R.A."/>
            <person name="Guerrero F.D."/>
            <person name="Moolhuijzen P."/>
            <person name="Goolsby J.A."/>
            <person name="Tidwell J."/>
            <person name="Bellgard S.E."/>
            <person name="Bellgard M.I."/>
        </authorList>
    </citation>
    <scope>NUCLEOTIDE SEQUENCE</scope>
    <source>
        <tissue evidence="2">Shoot tissue taken approximately 20 cm above the soil surface</tissue>
    </source>
</reference>
<reference evidence="2" key="1">
    <citation type="submission" date="2014-09" db="EMBL/GenBank/DDBJ databases">
        <authorList>
            <person name="Magalhaes I.L.F."/>
            <person name="Oliveira U."/>
            <person name="Santos F.R."/>
            <person name="Vidigal T.H.D.A."/>
            <person name="Brescovit A.D."/>
            <person name="Santos A.J."/>
        </authorList>
    </citation>
    <scope>NUCLEOTIDE SEQUENCE</scope>
    <source>
        <tissue evidence="2">Shoot tissue taken approximately 20 cm above the soil surface</tissue>
    </source>
</reference>
<evidence type="ECO:0000256" key="1">
    <source>
        <dbReference type="SAM" id="MobiDB-lite"/>
    </source>
</evidence>
<proteinExistence type="predicted"/>
<name>A0A0A8ZY27_ARUDO</name>
<dbReference type="AlphaFoldDB" id="A0A0A8ZY27"/>
<sequence>MFLPSRLTMDRFLEAIPASVVFARSPPLLSSQNDATPDPCPPQDHPLQQLMEKESLFHNSL</sequence>
<protein>
    <submittedName>
        <fullName evidence="2">Uncharacterized protein</fullName>
    </submittedName>
</protein>
<organism evidence="2">
    <name type="scientific">Arundo donax</name>
    <name type="common">Giant reed</name>
    <name type="synonym">Donax arundinaceus</name>
    <dbReference type="NCBI Taxonomy" id="35708"/>
    <lineage>
        <taxon>Eukaryota</taxon>
        <taxon>Viridiplantae</taxon>
        <taxon>Streptophyta</taxon>
        <taxon>Embryophyta</taxon>
        <taxon>Tracheophyta</taxon>
        <taxon>Spermatophyta</taxon>
        <taxon>Magnoliopsida</taxon>
        <taxon>Liliopsida</taxon>
        <taxon>Poales</taxon>
        <taxon>Poaceae</taxon>
        <taxon>PACMAD clade</taxon>
        <taxon>Arundinoideae</taxon>
        <taxon>Arundineae</taxon>
        <taxon>Arundo</taxon>
    </lineage>
</organism>
<feature type="compositionally biased region" description="Basic and acidic residues" evidence="1">
    <location>
        <begin position="51"/>
        <end position="61"/>
    </location>
</feature>
<dbReference type="EMBL" id="GBRH01258203">
    <property type="protein sequence ID" value="JAD39692.1"/>
    <property type="molecule type" value="Transcribed_RNA"/>
</dbReference>
<evidence type="ECO:0000313" key="2">
    <source>
        <dbReference type="EMBL" id="JAD39692.1"/>
    </source>
</evidence>
<feature type="region of interest" description="Disordered" evidence="1">
    <location>
        <begin position="28"/>
        <end position="61"/>
    </location>
</feature>